<proteinExistence type="predicted"/>
<evidence type="ECO:0000313" key="3">
    <source>
        <dbReference type="Proteomes" id="UP000298030"/>
    </source>
</evidence>
<dbReference type="AlphaFoldDB" id="A0A4Y7S6W1"/>
<organism evidence="2 3">
    <name type="scientific">Coprinellus micaceus</name>
    <name type="common">Glistening ink-cap mushroom</name>
    <name type="synonym">Coprinus micaceus</name>
    <dbReference type="NCBI Taxonomy" id="71717"/>
    <lineage>
        <taxon>Eukaryota</taxon>
        <taxon>Fungi</taxon>
        <taxon>Dikarya</taxon>
        <taxon>Basidiomycota</taxon>
        <taxon>Agaricomycotina</taxon>
        <taxon>Agaricomycetes</taxon>
        <taxon>Agaricomycetidae</taxon>
        <taxon>Agaricales</taxon>
        <taxon>Agaricineae</taxon>
        <taxon>Psathyrellaceae</taxon>
        <taxon>Coprinellus</taxon>
    </lineage>
</organism>
<feature type="compositionally biased region" description="Basic and acidic residues" evidence="1">
    <location>
        <begin position="405"/>
        <end position="414"/>
    </location>
</feature>
<feature type="region of interest" description="Disordered" evidence="1">
    <location>
        <begin position="405"/>
        <end position="425"/>
    </location>
</feature>
<dbReference type="EMBL" id="QPFP01000310">
    <property type="protein sequence ID" value="TEB17149.1"/>
    <property type="molecule type" value="Genomic_DNA"/>
</dbReference>
<sequence>MFTFTLDLGNVCRDHDIWPSQLTGVGTAKLALLSALLLSMTLDHSTPSTAPRVSVEVQEKIFDSLEGCRLTTIPSSIRILCIAWQAPEGTGARNEISNAVKHALLVVLDHFEVVETLLIVKLPRMEPRVLDWYFLDRSYRSTCPGRDTLYALPSCQSTSPHDRFGSLVVNASWNSRWRHLPNDVLLPPRLLEICISSTNLKLKYGEQKAHPYVWFERSFKPRNYTSWRSSYPPYLMRKKMGSALENENKKLRTMGYSIGVDEARFWSVCAPVVWTRLTERFVRTVSRELQSVEGECCGFRKGPGEGRGVPPTSKCEWALPARILPDIGPKRGFEDAVARTMGGNRVQNWHRYKYIECGHVTEGCSTEGRRVASAWGIKWLNGKLAKKDRLARSIVLSKESRQSKILNKEDHERGATNGDASAENLKDSAKQMGGLGSRAESPSIDGDALALELSIPKGPSWLGPLVESQKDKTVASNVPGRWLKSVPRVIKSASEKLPTHLDAMHIFLGDEVAKSVTKSA</sequence>
<evidence type="ECO:0000313" key="2">
    <source>
        <dbReference type="EMBL" id="TEB17149.1"/>
    </source>
</evidence>
<protein>
    <submittedName>
        <fullName evidence="2">Uncharacterized protein</fullName>
    </submittedName>
</protein>
<reference evidence="2 3" key="1">
    <citation type="journal article" date="2019" name="Nat. Ecol. Evol.">
        <title>Megaphylogeny resolves global patterns of mushroom evolution.</title>
        <authorList>
            <person name="Varga T."/>
            <person name="Krizsan K."/>
            <person name="Foldi C."/>
            <person name="Dima B."/>
            <person name="Sanchez-Garcia M."/>
            <person name="Sanchez-Ramirez S."/>
            <person name="Szollosi G.J."/>
            <person name="Szarkandi J.G."/>
            <person name="Papp V."/>
            <person name="Albert L."/>
            <person name="Andreopoulos W."/>
            <person name="Angelini C."/>
            <person name="Antonin V."/>
            <person name="Barry K.W."/>
            <person name="Bougher N.L."/>
            <person name="Buchanan P."/>
            <person name="Buyck B."/>
            <person name="Bense V."/>
            <person name="Catcheside P."/>
            <person name="Chovatia M."/>
            <person name="Cooper J."/>
            <person name="Damon W."/>
            <person name="Desjardin D."/>
            <person name="Finy P."/>
            <person name="Geml J."/>
            <person name="Haridas S."/>
            <person name="Hughes K."/>
            <person name="Justo A."/>
            <person name="Karasinski D."/>
            <person name="Kautmanova I."/>
            <person name="Kiss B."/>
            <person name="Kocsube S."/>
            <person name="Kotiranta H."/>
            <person name="LaButti K.M."/>
            <person name="Lechner B.E."/>
            <person name="Liimatainen K."/>
            <person name="Lipzen A."/>
            <person name="Lukacs Z."/>
            <person name="Mihaltcheva S."/>
            <person name="Morgado L.N."/>
            <person name="Niskanen T."/>
            <person name="Noordeloos M.E."/>
            <person name="Ohm R.A."/>
            <person name="Ortiz-Santana B."/>
            <person name="Ovrebo C."/>
            <person name="Racz N."/>
            <person name="Riley R."/>
            <person name="Savchenko A."/>
            <person name="Shiryaev A."/>
            <person name="Soop K."/>
            <person name="Spirin V."/>
            <person name="Szebenyi C."/>
            <person name="Tomsovsky M."/>
            <person name="Tulloss R.E."/>
            <person name="Uehling J."/>
            <person name="Grigoriev I.V."/>
            <person name="Vagvolgyi C."/>
            <person name="Papp T."/>
            <person name="Martin F.M."/>
            <person name="Miettinen O."/>
            <person name="Hibbett D.S."/>
            <person name="Nagy L.G."/>
        </authorList>
    </citation>
    <scope>NUCLEOTIDE SEQUENCE [LARGE SCALE GENOMIC DNA]</scope>
    <source>
        <strain evidence="2 3">FP101781</strain>
    </source>
</reference>
<comment type="caution">
    <text evidence="2">The sequence shown here is derived from an EMBL/GenBank/DDBJ whole genome shotgun (WGS) entry which is preliminary data.</text>
</comment>
<dbReference type="Proteomes" id="UP000298030">
    <property type="component" value="Unassembled WGS sequence"/>
</dbReference>
<name>A0A4Y7S6W1_COPMI</name>
<keyword evidence="3" id="KW-1185">Reference proteome</keyword>
<evidence type="ECO:0000256" key="1">
    <source>
        <dbReference type="SAM" id="MobiDB-lite"/>
    </source>
</evidence>
<gene>
    <name evidence="2" type="ORF">FA13DRAFT_1720678</name>
</gene>
<accession>A0A4Y7S6W1</accession>